<accession>A0A557SNE2</accession>
<dbReference type="InterPro" id="IPR036541">
    <property type="entry name" value="PLipase_A1_sf"/>
</dbReference>
<dbReference type="EMBL" id="VMNI01000004">
    <property type="protein sequence ID" value="TVO78947.1"/>
    <property type="molecule type" value="Genomic_DNA"/>
</dbReference>
<feature type="binding site" description="in dimeric form" evidence="16">
    <location>
        <position position="264"/>
    </location>
    <ligand>
        <name>Ca(2+)</name>
        <dbReference type="ChEBI" id="CHEBI:29108"/>
        <label>1</label>
    </ligand>
</feature>
<proteinExistence type="inferred from homology"/>
<keyword evidence="6" id="KW-0812">Transmembrane</keyword>
<keyword evidence="8 17" id="KW-0732">Signal</keyword>
<dbReference type="GO" id="GO:0008970">
    <property type="term" value="F:phospholipase A1 activity"/>
    <property type="evidence" value="ECO:0007669"/>
    <property type="project" value="UniProtKB-EC"/>
</dbReference>
<dbReference type="GO" id="GO:0016042">
    <property type="term" value="P:lipid catabolic process"/>
    <property type="evidence" value="ECO:0007669"/>
    <property type="project" value="UniProtKB-KW"/>
</dbReference>
<evidence type="ECO:0000256" key="4">
    <source>
        <dbReference type="ARBA" id="ARBA00011702"/>
    </source>
</evidence>
<evidence type="ECO:0000256" key="8">
    <source>
        <dbReference type="ARBA" id="ARBA00022729"/>
    </source>
</evidence>
<dbReference type="GO" id="GO:0004623">
    <property type="term" value="F:phospholipase A2 activity"/>
    <property type="evidence" value="ECO:0007669"/>
    <property type="project" value="UniProtKB-EC"/>
</dbReference>
<evidence type="ECO:0000256" key="10">
    <source>
        <dbReference type="ARBA" id="ARBA00022837"/>
    </source>
</evidence>
<comment type="similarity">
    <text evidence="3 17">Belongs to the phospholipase A1 family.</text>
</comment>
<feature type="binding site" description="in dimeric form" evidence="16">
    <location>
        <position position="259"/>
    </location>
    <ligand>
        <name>Ca(2+)</name>
        <dbReference type="ChEBI" id="CHEBI:29108"/>
        <label>1</label>
    </ligand>
</feature>
<keyword evidence="10 16" id="KW-0106">Calcium</keyword>
<dbReference type="Pfam" id="PF02253">
    <property type="entry name" value="PLA1"/>
    <property type="match status" value="1"/>
</dbReference>
<evidence type="ECO:0000256" key="13">
    <source>
        <dbReference type="ARBA" id="ARBA00023136"/>
    </source>
</evidence>
<dbReference type="PRINTS" id="PR01486">
    <property type="entry name" value="PHPHLIPASEA1"/>
</dbReference>
<keyword evidence="5" id="KW-1134">Transmembrane beta strand</keyword>
<comment type="subunit">
    <text evidence="4 17">Homodimer; dimerization is reversible, and the dimeric form is the active one.</text>
</comment>
<dbReference type="InterPro" id="IPR003187">
    <property type="entry name" value="PLipase_A1"/>
</dbReference>
<dbReference type="GO" id="GO:0046872">
    <property type="term" value="F:metal ion binding"/>
    <property type="evidence" value="ECO:0007669"/>
    <property type="project" value="UniProtKB-KW"/>
</dbReference>
<evidence type="ECO:0000256" key="16">
    <source>
        <dbReference type="PIRSR" id="PIRSR603187-2"/>
    </source>
</evidence>
<dbReference type="GO" id="GO:0009279">
    <property type="term" value="C:cell outer membrane"/>
    <property type="evidence" value="ECO:0007669"/>
    <property type="project" value="UniProtKB-SubCell"/>
</dbReference>
<feature type="signal peptide" evidence="17">
    <location>
        <begin position="1"/>
        <end position="23"/>
    </location>
</feature>
<evidence type="ECO:0000313" key="18">
    <source>
        <dbReference type="EMBL" id="TVO78947.1"/>
    </source>
</evidence>
<evidence type="ECO:0000256" key="5">
    <source>
        <dbReference type="ARBA" id="ARBA00022452"/>
    </source>
</evidence>
<dbReference type="PANTHER" id="PTHR40457:SF1">
    <property type="entry name" value="PHOSPHOLIPASE A1"/>
    <property type="match status" value="1"/>
</dbReference>
<dbReference type="AlphaFoldDB" id="A0A557SNE2"/>
<evidence type="ECO:0000256" key="1">
    <source>
        <dbReference type="ARBA" id="ARBA00000111"/>
    </source>
</evidence>
<dbReference type="PANTHER" id="PTHR40457">
    <property type="entry name" value="PHOSPHOLIPASE A1"/>
    <property type="match status" value="1"/>
</dbReference>
<dbReference type="Proteomes" id="UP000318349">
    <property type="component" value="Unassembled WGS sequence"/>
</dbReference>
<evidence type="ECO:0000256" key="9">
    <source>
        <dbReference type="ARBA" id="ARBA00022801"/>
    </source>
</evidence>
<evidence type="ECO:0000256" key="15">
    <source>
        <dbReference type="PIRSR" id="PIRSR603187-1"/>
    </source>
</evidence>
<keyword evidence="12 17" id="KW-0443">Lipid metabolism</keyword>
<comment type="cofactor">
    <cofactor evidence="17">
        <name>Ca(2+)</name>
        <dbReference type="ChEBI" id="CHEBI:29108"/>
    </cofactor>
    <text evidence="17">Binds 1 Ca(2+) ion per monomer. In the dimeric form the Ca(2+) is bound by different amino acids with binding of each Ca(2+) shared with ligands coming from each monomer. The Ca(2+) ion may have a role in catalysis.</text>
</comment>
<evidence type="ECO:0000256" key="6">
    <source>
        <dbReference type="ARBA" id="ARBA00022692"/>
    </source>
</evidence>
<keyword evidence="9 17" id="KW-0378">Hydrolase</keyword>
<feature type="chain" id="PRO_5022263949" description="Phospholipase A1" evidence="17">
    <location>
        <begin position="24"/>
        <end position="391"/>
    </location>
</feature>
<feature type="binding site" description="in dimeric form" evidence="16">
    <location>
        <position position="301"/>
    </location>
    <ligand>
        <name>Ca(2+)</name>
        <dbReference type="ChEBI" id="CHEBI:29108"/>
        <label>1</label>
    </ligand>
</feature>
<name>A0A557SNE2_9RHOO</name>
<evidence type="ECO:0000256" key="3">
    <source>
        <dbReference type="ARBA" id="ARBA00010525"/>
    </source>
</evidence>
<evidence type="ECO:0000256" key="12">
    <source>
        <dbReference type="ARBA" id="ARBA00023098"/>
    </source>
</evidence>
<keyword evidence="7 16" id="KW-0479">Metal-binding</keyword>
<organism evidence="18 19">
    <name type="scientific">Denitromonas halophila</name>
    <dbReference type="NCBI Taxonomy" id="1629404"/>
    <lineage>
        <taxon>Bacteria</taxon>
        <taxon>Pseudomonadati</taxon>
        <taxon>Pseudomonadota</taxon>
        <taxon>Betaproteobacteria</taxon>
        <taxon>Rhodocyclales</taxon>
        <taxon>Zoogloeaceae</taxon>
        <taxon>Denitromonas</taxon>
    </lineage>
</organism>
<sequence>MTCRLASILCAAALLLGALPASAERLLSAERTHARVGQAFVLTVVETGAQASLPEQLDATLTLGGRKLTVRLKAQAAAVGATRRYGFEWPAEVLGLSVLSLTDDSRAQLMVLAERPGWSAGQDPLARQQALPGGEGVAVPAPAPQVAADVIPAKPALSFYDPMYFIFGANSGASARFQLSFKYRLFDDEGAVVGMLPFFEGLHFGYTQTSLWDLDSDSAPFRDTSYRPALFYEWDIPVAAGSRHQSWLRAGVEHESNGRDGEKSRSINIAFVQADWQYRLGEGKSHIGVTPKLWGYLEKSDNPDIHRYRGYGELGLRFGRDDGWLAKLMLRRGKGGVGTSQVDVSYPLRQSIFSSVGAFLHLQYFDGEGETLLDYQRAGQPQLRIGVSIVR</sequence>
<reference evidence="18 19" key="1">
    <citation type="submission" date="2019-07" db="EMBL/GenBank/DDBJ databases">
        <title>The pathways for chlorine oxyanion respiration interact through the shared metabolite chlorate.</title>
        <authorList>
            <person name="Barnum T.P."/>
            <person name="Cheng Y."/>
            <person name="Hill K.A."/>
            <person name="Lucas L.N."/>
            <person name="Carlson H.K."/>
            <person name="Coates J.D."/>
        </authorList>
    </citation>
    <scope>NUCLEOTIDE SEQUENCE [LARGE SCALE GENOMIC DNA]</scope>
    <source>
        <strain evidence="18 19">SFB-1</strain>
    </source>
</reference>
<feature type="active site" description="Nucleophile" evidence="15">
    <location>
        <position position="256"/>
    </location>
</feature>
<feature type="binding site" description="in dimeric form" evidence="16">
    <location>
        <position position="218"/>
    </location>
    <ligand>
        <name>Ca(2+)</name>
        <dbReference type="ChEBI" id="CHEBI:29108"/>
        <label>1</label>
    </ligand>
</feature>
<keyword evidence="14 17" id="KW-0998">Cell outer membrane</keyword>
<evidence type="ECO:0000256" key="7">
    <source>
        <dbReference type="ARBA" id="ARBA00022723"/>
    </source>
</evidence>
<feature type="active site" description="Proton acceptor" evidence="15">
    <location>
        <position position="254"/>
    </location>
</feature>
<evidence type="ECO:0000256" key="2">
    <source>
        <dbReference type="ARBA" id="ARBA00001604"/>
    </source>
</evidence>
<comment type="function">
    <text evidence="17">Hydrolysis of phosphatidylcholine with phospholipase A2 (EC 3.1.1.4) and phospholipase A1 (EC 3.1.1.32) activities.</text>
</comment>
<gene>
    <name evidence="18" type="ORF">FHP89_04645</name>
</gene>
<evidence type="ECO:0000256" key="14">
    <source>
        <dbReference type="ARBA" id="ARBA00023237"/>
    </source>
</evidence>
<dbReference type="Gene3D" id="2.40.230.10">
    <property type="entry name" value="Phospholipase A1"/>
    <property type="match status" value="1"/>
</dbReference>
<comment type="subcellular location">
    <subcellularLocation>
        <location evidence="17">Cell outer membrane</location>
        <topology evidence="17">Multi-pass membrane protein</topology>
    </subcellularLocation>
    <text evidence="17">One of the very few enzymes located there.</text>
</comment>
<dbReference type="SUPFAM" id="SSF56931">
    <property type="entry name" value="Outer membrane phospholipase A (OMPLA)"/>
    <property type="match status" value="1"/>
</dbReference>
<comment type="caution">
    <text evidence="18">The sequence shown here is derived from an EMBL/GenBank/DDBJ whole genome shotgun (WGS) entry which is preliminary data.</text>
</comment>
<evidence type="ECO:0000256" key="17">
    <source>
        <dbReference type="RuleBase" id="RU366027"/>
    </source>
</evidence>
<keyword evidence="13" id="KW-0472">Membrane</keyword>
<evidence type="ECO:0000313" key="19">
    <source>
        <dbReference type="Proteomes" id="UP000318349"/>
    </source>
</evidence>
<comment type="catalytic activity">
    <reaction evidence="1 17">
        <text>a 1,2-diacyl-sn-glycero-3-phosphocholine + H2O = a 2-acyl-sn-glycero-3-phosphocholine + a fatty acid + H(+)</text>
        <dbReference type="Rhea" id="RHEA:18689"/>
        <dbReference type="ChEBI" id="CHEBI:15377"/>
        <dbReference type="ChEBI" id="CHEBI:15378"/>
        <dbReference type="ChEBI" id="CHEBI:28868"/>
        <dbReference type="ChEBI" id="CHEBI:57643"/>
        <dbReference type="ChEBI" id="CHEBI:57875"/>
        <dbReference type="EC" id="3.1.1.32"/>
    </reaction>
</comment>
<dbReference type="EC" id="3.1.1.32" evidence="17"/>
<protein>
    <recommendedName>
        <fullName evidence="17">Phospholipase A1</fullName>
        <ecNumber evidence="17">3.1.1.32</ecNumber>
        <ecNumber evidence="17">3.1.1.4</ecNumber>
    </recommendedName>
    <alternativeName>
        <fullName evidence="17">Phosphatidylcholine 1-acylhydrolase</fullName>
    </alternativeName>
</protein>
<evidence type="ECO:0000256" key="11">
    <source>
        <dbReference type="ARBA" id="ARBA00022963"/>
    </source>
</evidence>
<keyword evidence="11 17" id="KW-0442">Lipid degradation</keyword>
<comment type="catalytic activity">
    <reaction evidence="2 17">
        <text>a 1,2-diacyl-sn-glycero-3-phosphocholine + H2O = a 1-acyl-sn-glycero-3-phosphocholine + a fatty acid + H(+)</text>
        <dbReference type="Rhea" id="RHEA:15801"/>
        <dbReference type="ChEBI" id="CHEBI:15377"/>
        <dbReference type="ChEBI" id="CHEBI:15378"/>
        <dbReference type="ChEBI" id="CHEBI:28868"/>
        <dbReference type="ChEBI" id="CHEBI:57643"/>
        <dbReference type="ChEBI" id="CHEBI:58168"/>
        <dbReference type="EC" id="3.1.1.4"/>
    </reaction>
</comment>
<dbReference type="EC" id="3.1.1.4" evidence="17"/>